<dbReference type="InterPro" id="IPR000843">
    <property type="entry name" value="HTH_LacI"/>
</dbReference>
<accession>A0A1G7E402</accession>
<dbReference type="CDD" id="cd06267">
    <property type="entry name" value="PBP1_LacI_sugar_binding-like"/>
    <property type="match status" value="1"/>
</dbReference>
<dbReference type="GO" id="GO:0000976">
    <property type="term" value="F:transcription cis-regulatory region binding"/>
    <property type="evidence" value="ECO:0007669"/>
    <property type="project" value="TreeGrafter"/>
</dbReference>
<dbReference type="InterPro" id="IPR028082">
    <property type="entry name" value="Peripla_BP_I"/>
</dbReference>
<proteinExistence type="predicted"/>
<keyword evidence="3" id="KW-0804">Transcription</keyword>
<dbReference type="PANTHER" id="PTHR30146">
    <property type="entry name" value="LACI-RELATED TRANSCRIPTIONAL REPRESSOR"/>
    <property type="match status" value="1"/>
</dbReference>
<organism evidence="5 6">
    <name type="scientific">Auraticoccus monumenti</name>
    <dbReference type="NCBI Taxonomy" id="675864"/>
    <lineage>
        <taxon>Bacteria</taxon>
        <taxon>Bacillati</taxon>
        <taxon>Actinomycetota</taxon>
        <taxon>Actinomycetes</taxon>
        <taxon>Propionibacteriales</taxon>
        <taxon>Propionibacteriaceae</taxon>
        <taxon>Auraticoccus</taxon>
    </lineage>
</organism>
<dbReference type="SMART" id="SM00354">
    <property type="entry name" value="HTH_LACI"/>
    <property type="match status" value="1"/>
</dbReference>
<dbReference type="Gene3D" id="3.40.50.2300">
    <property type="match status" value="2"/>
</dbReference>
<evidence type="ECO:0000313" key="5">
    <source>
        <dbReference type="EMBL" id="SDE58391.1"/>
    </source>
</evidence>
<protein>
    <submittedName>
        <fullName evidence="5">Transcriptional regulator, LacI family</fullName>
    </submittedName>
</protein>
<dbReference type="EMBL" id="LT629688">
    <property type="protein sequence ID" value="SDE58391.1"/>
    <property type="molecule type" value="Genomic_DNA"/>
</dbReference>
<dbReference type="AlphaFoldDB" id="A0A1G7E402"/>
<dbReference type="Pfam" id="PF00356">
    <property type="entry name" value="LacI"/>
    <property type="match status" value="1"/>
</dbReference>
<dbReference type="Gene3D" id="1.10.260.40">
    <property type="entry name" value="lambda repressor-like DNA-binding domains"/>
    <property type="match status" value="1"/>
</dbReference>
<dbReference type="Pfam" id="PF13377">
    <property type="entry name" value="Peripla_BP_3"/>
    <property type="match status" value="1"/>
</dbReference>
<keyword evidence="1" id="KW-0805">Transcription regulation</keyword>
<feature type="domain" description="HTH lacI-type" evidence="4">
    <location>
        <begin position="14"/>
        <end position="68"/>
    </location>
</feature>
<sequence>MSHADRPGPPTRRPTIVDVARHARVSPAAVSKVLRDAYGVSPQMRERVHASVAALGYRPMVSAQSMRSATRTLGVSSLNVHNPFITLLLDGVAREADRSRYSAFITLTDGGAEEQFEAARSMVDRQMDGLILITPTMSNEELQQLSALVPIVLLGRHGEDGSGSYDSVASDDTLGASLVVDHLVGQGHERIAFHTQSTRSGGLPEDFREAGYRQAMERHGLVPDVVVGEWTSEGGHRLAGELMARSRPPTAVHAGADVAALGALGWLWERGLRAPADLAVAACDDIPVASLAPISLTTTDQRAVEMGQLATRLLVERLEGRREQAQNVLVEPRLRVRASA</sequence>
<evidence type="ECO:0000259" key="4">
    <source>
        <dbReference type="PROSITE" id="PS50932"/>
    </source>
</evidence>
<dbReference type="Proteomes" id="UP000198546">
    <property type="component" value="Chromosome i"/>
</dbReference>
<dbReference type="PROSITE" id="PS00356">
    <property type="entry name" value="HTH_LACI_1"/>
    <property type="match status" value="1"/>
</dbReference>
<dbReference type="OrthoDB" id="189006at2"/>
<dbReference type="PANTHER" id="PTHR30146:SF109">
    <property type="entry name" value="HTH-TYPE TRANSCRIPTIONAL REGULATOR GALS"/>
    <property type="match status" value="1"/>
</dbReference>
<evidence type="ECO:0000256" key="3">
    <source>
        <dbReference type="ARBA" id="ARBA00023163"/>
    </source>
</evidence>
<dbReference type="CDD" id="cd01392">
    <property type="entry name" value="HTH_LacI"/>
    <property type="match status" value="1"/>
</dbReference>
<evidence type="ECO:0000256" key="1">
    <source>
        <dbReference type="ARBA" id="ARBA00023015"/>
    </source>
</evidence>
<dbReference type="SUPFAM" id="SSF47413">
    <property type="entry name" value="lambda repressor-like DNA-binding domains"/>
    <property type="match status" value="1"/>
</dbReference>
<dbReference type="SUPFAM" id="SSF53822">
    <property type="entry name" value="Periplasmic binding protein-like I"/>
    <property type="match status" value="1"/>
</dbReference>
<keyword evidence="6" id="KW-1185">Reference proteome</keyword>
<gene>
    <name evidence="5" type="ORF">SAMN04489747_3814</name>
</gene>
<dbReference type="GO" id="GO:0003700">
    <property type="term" value="F:DNA-binding transcription factor activity"/>
    <property type="evidence" value="ECO:0007669"/>
    <property type="project" value="TreeGrafter"/>
</dbReference>
<dbReference type="InterPro" id="IPR046335">
    <property type="entry name" value="LacI/GalR-like_sensor"/>
</dbReference>
<dbReference type="InterPro" id="IPR010982">
    <property type="entry name" value="Lambda_DNA-bd_dom_sf"/>
</dbReference>
<dbReference type="RefSeq" id="WP_090595693.1">
    <property type="nucleotide sequence ID" value="NZ_LT629688.1"/>
</dbReference>
<evidence type="ECO:0000313" key="6">
    <source>
        <dbReference type="Proteomes" id="UP000198546"/>
    </source>
</evidence>
<keyword evidence="2" id="KW-0238">DNA-binding</keyword>
<name>A0A1G7E402_9ACTN</name>
<dbReference type="STRING" id="675864.SAMN04489747_3814"/>
<reference evidence="5 6" key="1">
    <citation type="submission" date="2016-10" db="EMBL/GenBank/DDBJ databases">
        <authorList>
            <person name="de Groot N.N."/>
        </authorList>
    </citation>
    <scope>NUCLEOTIDE SEQUENCE [LARGE SCALE GENOMIC DNA]</scope>
    <source>
        <strain evidence="5 6">MON 2.2</strain>
    </source>
</reference>
<evidence type="ECO:0000256" key="2">
    <source>
        <dbReference type="ARBA" id="ARBA00023125"/>
    </source>
</evidence>
<dbReference type="PROSITE" id="PS50932">
    <property type="entry name" value="HTH_LACI_2"/>
    <property type="match status" value="1"/>
</dbReference>